<feature type="transmembrane region" description="Helical" evidence="1">
    <location>
        <begin position="298"/>
        <end position="318"/>
    </location>
</feature>
<keyword evidence="1" id="KW-1133">Transmembrane helix</keyword>
<sequence>MSSSAGTLVTHTNIMLDSTDTFVHWQQQENEALATFPGYLDQTVIPPAPPMQTDWVIIQRFLTVEAARAWLQSEERQHLLDAIQPLLVGQRDIHLFTQDSPGGSSAPVSAVISTRVKPGQQEAFLRWYRQISAIQARFEGFQGYKLEAPIPGVQDSWVTILRFDSDAHLEAWLNSEQRKQILQEANAFSLDTHIRKVRVGFESWFKFTGDQQQNAPPVWKVNMIVLLALYPIVFLFSILVQTPLLIHRGMPFWLALFFGNAFSTLLLGWVVVPLLSKLFSWWLNPLERAVPAQRKRQWITWSGTALILFLYATLLLVFSHIP</sequence>
<evidence type="ECO:0000313" key="4">
    <source>
        <dbReference type="Proteomes" id="UP000326912"/>
    </source>
</evidence>
<dbReference type="PROSITE" id="PS51725">
    <property type="entry name" value="ABM"/>
    <property type="match status" value="1"/>
</dbReference>
<evidence type="ECO:0000313" key="3">
    <source>
        <dbReference type="EMBL" id="GER86088.1"/>
    </source>
</evidence>
<dbReference type="SUPFAM" id="SSF54909">
    <property type="entry name" value="Dimeric alpha+beta barrel"/>
    <property type="match status" value="2"/>
</dbReference>
<dbReference type="Proteomes" id="UP000326912">
    <property type="component" value="Unassembled WGS sequence"/>
</dbReference>
<dbReference type="RefSeq" id="WP_151754274.1">
    <property type="nucleotide sequence ID" value="NZ_BKZW01000001.1"/>
</dbReference>
<comment type="caution">
    <text evidence="3">The sequence shown here is derived from an EMBL/GenBank/DDBJ whole genome shotgun (WGS) entry which is preliminary data.</text>
</comment>
<dbReference type="GO" id="GO:0004497">
    <property type="term" value="F:monooxygenase activity"/>
    <property type="evidence" value="ECO:0007669"/>
    <property type="project" value="UniProtKB-KW"/>
</dbReference>
<evidence type="ECO:0000256" key="1">
    <source>
        <dbReference type="SAM" id="Phobius"/>
    </source>
</evidence>
<dbReference type="InterPro" id="IPR007138">
    <property type="entry name" value="ABM_dom"/>
</dbReference>
<dbReference type="Pfam" id="PF03992">
    <property type="entry name" value="ABM"/>
    <property type="match status" value="1"/>
</dbReference>
<feature type="transmembrane region" description="Helical" evidence="1">
    <location>
        <begin position="252"/>
        <end position="278"/>
    </location>
</feature>
<gene>
    <name evidence="3" type="ORF">KDW_02500</name>
</gene>
<feature type="domain" description="ABM" evidence="2">
    <location>
        <begin position="108"/>
        <end position="197"/>
    </location>
</feature>
<name>A0A5J4KBV4_9CHLR</name>
<keyword evidence="4" id="KW-1185">Reference proteome</keyword>
<protein>
    <submittedName>
        <fullName evidence="3">Antibiotic biosynthesis monooxygenase</fullName>
    </submittedName>
</protein>
<dbReference type="EMBL" id="BKZW01000001">
    <property type="protein sequence ID" value="GER86088.1"/>
    <property type="molecule type" value="Genomic_DNA"/>
</dbReference>
<feature type="transmembrane region" description="Helical" evidence="1">
    <location>
        <begin position="221"/>
        <end position="240"/>
    </location>
</feature>
<reference evidence="3 4" key="1">
    <citation type="submission" date="2019-10" db="EMBL/GenBank/DDBJ databases">
        <title>Dictyobacter vulcani sp. nov., within the class Ktedonobacteria, isolated from soil of volcanic Mt. Zao.</title>
        <authorList>
            <person name="Zheng Y."/>
            <person name="Wang C.M."/>
            <person name="Sakai Y."/>
            <person name="Abe K."/>
            <person name="Yokota A."/>
            <person name="Yabe S."/>
        </authorList>
    </citation>
    <scope>NUCLEOTIDE SEQUENCE [LARGE SCALE GENOMIC DNA]</scope>
    <source>
        <strain evidence="3 4">W12</strain>
    </source>
</reference>
<keyword evidence="3" id="KW-0503">Monooxygenase</keyword>
<dbReference type="InterPro" id="IPR038762">
    <property type="entry name" value="ABM_predict"/>
</dbReference>
<accession>A0A5J4KBV4</accession>
<dbReference type="InterPro" id="IPR011008">
    <property type="entry name" value="Dimeric_a/b-barrel"/>
</dbReference>
<dbReference type="AlphaFoldDB" id="A0A5J4KBV4"/>
<keyword evidence="1" id="KW-0472">Membrane</keyword>
<keyword evidence="3" id="KW-0560">Oxidoreductase</keyword>
<evidence type="ECO:0000259" key="2">
    <source>
        <dbReference type="PROSITE" id="PS51725"/>
    </source>
</evidence>
<dbReference type="Gene3D" id="3.30.70.100">
    <property type="match status" value="1"/>
</dbReference>
<organism evidence="3 4">
    <name type="scientific">Dictyobacter vulcani</name>
    <dbReference type="NCBI Taxonomy" id="2607529"/>
    <lineage>
        <taxon>Bacteria</taxon>
        <taxon>Bacillati</taxon>
        <taxon>Chloroflexota</taxon>
        <taxon>Ktedonobacteria</taxon>
        <taxon>Ktedonobacterales</taxon>
        <taxon>Dictyobacteraceae</taxon>
        <taxon>Dictyobacter</taxon>
    </lineage>
</organism>
<proteinExistence type="predicted"/>
<dbReference type="PANTHER" id="PTHR40057">
    <property type="entry name" value="SLR1162 PROTEIN"/>
    <property type="match status" value="1"/>
</dbReference>
<keyword evidence="1" id="KW-0812">Transmembrane</keyword>
<dbReference type="PANTHER" id="PTHR40057:SF1">
    <property type="entry name" value="SLR1162 PROTEIN"/>
    <property type="match status" value="1"/>
</dbReference>